<dbReference type="InterPro" id="IPR036420">
    <property type="entry name" value="BRCT_dom_sf"/>
</dbReference>
<dbReference type="Pfam" id="PF00533">
    <property type="entry name" value="BRCT"/>
    <property type="match status" value="1"/>
</dbReference>
<dbReference type="Pfam" id="PF00515">
    <property type="entry name" value="TPR_1"/>
    <property type="match status" value="1"/>
</dbReference>
<accession>A0A0F9UBJ2</accession>
<dbReference type="SUPFAM" id="SSF48452">
    <property type="entry name" value="TPR-like"/>
    <property type="match status" value="1"/>
</dbReference>
<dbReference type="PANTHER" id="PTHR44943">
    <property type="entry name" value="CELLULOSE SYNTHASE OPERON PROTEIN C"/>
    <property type="match status" value="1"/>
</dbReference>
<dbReference type="InterPro" id="IPR051685">
    <property type="entry name" value="Ycf3/AcsC/BcsC/TPR_MFPF"/>
</dbReference>
<dbReference type="PROSITE" id="PS50005">
    <property type="entry name" value="TPR"/>
    <property type="match status" value="2"/>
</dbReference>
<protein>
    <recommendedName>
        <fullName evidence="3">BRCT domain-containing protein</fullName>
    </recommendedName>
</protein>
<dbReference type="CDD" id="cd17748">
    <property type="entry name" value="BRCT_DNA_ligase_like"/>
    <property type="match status" value="1"/>
</dbReference>
<keyword evidence="1" id="KW-0677">Repeat</keyword>
<dbReference type="PROSITE" id="PS50172">
    <property type="entry name" value="BRCT"/>
    <property type="match status" value="1"/>
</dbReference>
<dbReference type="PANTHER" id="PTHR44943:SF8">
    <property type="entry name" value="TPR REPEAT-CONTAINING PROTEIN MJ0263"/>
    <property type="match status" value="1"/>
</dbReference>
<dbReference type="InterPro" id="IPR011990">
    <property type="entry name" value="TPR-like_helical_dom_sf"/>
</dbReference>
<dbReference type="Gene3D" id="1.25.40.10">
    <property type="entry name" value="Tetratricopeptide repeat domain"/>
    <property type="match status" value="1"/>
</dbReference>
<dbReference type="EMBL" id="LAZR01000753">
    <property type="protein sequence ID" value="KKN58631.1"/>
    <property type="molecule type" value="Genomic_DNA"/>
</dbReference>
<dbReference type="InterPro" id="IPR001357">
    <property type="entry name" value="BRCT_dom"/>
</dbReference>
<dbReference type="InterPro" id="IPR019734">
    <property type="entry name" value="TPR_rpt"/>
</dbReference>
<feature type="domain" description="BRCT" evidence="3">
    <location>
        <begin position="172"/>
        <end position="251"/>
    </location>
</feature>
<proteinExistence type="predicted"/>
<evidence type="ECO:0000256" key="1">
    <source>
        <dbReference type="ARBA" id="ARBA00022737"/>
    </source>
</evidence>
<dbReference type="Gene3D" id="3.40.50.10190">
    <property type="entry name" value="BRCT domain"/>
    <property type="match status" value="1"/>
</dbReference>
<dbReference type="SUPFAM" id="SSF52113">
    <property type="entry name" value="BRCT domain"/>
    <property type="match status" value="1"/>
</dbReference>
<dbReference type="SMART" id="SM00292">
    <property type="entry name" value="BRCT"/>
    <property type="match status" value="1"/>
</dbReference>
<evidence type="ECO:0000313" key="4">
    <source>
        <dbReference type="EMBL" id="KKN58631.1"/>
    </source>
</evidence>
<name>A0A0F9UBJ2_9ZZZZ</name>
<comment type="caution">
    <text evidence="4">The sequence shown here is derived from an EMBL/GenBank/DDBJ whole genome shotgun (WGS) entry which is preliminary data.</text>
</comment>
<gene>
    <name evidence="4" type="ORF">LCGC14_0549980</name>
</gene>
<dbReference type="AlphaFoldDB" id="A0A0F9UBJ2"/>
<dbReference type="SMART" id="SM00028">
    <property type="entry name" value="TPR"/>
    <property type="match status" value="3"/>
</dbReference>
<dbReference type="PROSITE" id="PS50293">
    <property type="entry name" value="TPR_REGION"/>
    <property type="match status" value="1"/>
</dbReference>
<keyword evidence="2" id="KW-0802">TPR repeat</keyword>
<evidence type="ECO:0000259" key="3">
    <source>
        <dbReference type="PROSITE" id="PS50172"/>
    </source>
</evidence>
<reference evidence="4" key="1">
    <citation type="journal article" date="2015" name="Nature">
        <title>Complex archaea that bridge the gap between prokaryotes and eukaryotes.</title>
        <authorList>
            <person name="Spang A."/>
            <person name="Saw J.H."/>
            <person name="Jorgensen S.L."/>
            <person name="Zaremba-Niedzwiedzka K."/>
            <person name="Martijn J."/>
            <person name="Lind A.E."/>
            <person name="van Eijk R."/>
            <person name="Schleper C."/>
            <person name="Guy L."/>
            <person name="Ettema T.J."/>
        </authorList>
    </citation>
    <scope>NUCLEOTIDE SEQUENCE</scope>
</reference>
<evidence type="ECO:0000256" key="2">
    <source>
        <dbReference type="ARBA" id="ARBA00022803"/>
    </source>
</evidence>
<sequence>MVKRLFFYSNLHVSFSRQKYKTRDIMNKKNKIKKISIKSKSIELNNKGVDLQMEGKVNEALECYINSIKADRKNFRAWTNKGLIYYTRQEHDKAIEAFDQALKIQPNYELALLHKALCLSVERRYEESLIFFNKTLELNPNNIQANIGISWVKKNLSQGGRGSKRKEKKTGKGSKKLAGLAFYITGKLKTMTIIEANNMVMEHGGAPLRGVVKHLSYLVTNSEEKTSEIIKAEEQGIKIISEEEFLAMIDK</sequence>
<organism evidence="4">
    <name type="scientific">marine sediment metagenome</name>
    <dbReference type="NCBI Taxonomy" id="412755"/>
    <lineage>
        <taxon>unclassified sequences</taxon>
        <taxon>metagenomes</taxon>
        <taxon>ecological metagenomes</taxon>
    </lineage>
</organism>